<dbReference type="CDD" id="cd16105">
    <property type="entry name" value="Ubl_ASPSCR1_like"/>
    <property type="match status" value="1"/>
</dbReference>
<dbReference type="AlphaFoldDB" id="A0AA39LW35"/>
<dbReference type="GO" id="GO:0005737">
    <property type="term" value="C:cytoplasm"/>
    <property type="evidence" value="ECO:0007669"/>
    <property type="project" value="TreeGrafter"/>
</dbReference>
<evidence type="ECO:0000259" key="2">
    <source>
        <dbReference type="Pfam" id="PF11470"/>
    </source>
</evidence>
<dbReference type="CDD" id="cd17075">
    <property type="entry name" value="UBX1_UBXN9"/>
    <property type="match status" value="1"/>
</dbReference>
<dbReference type="PANTHER" id="PTHR46467:SF1">
    <property type="entry name" value="TETHER CONTAINING UBX DOMAIN FOR GLUT4"/>
    <property type="match status" value="1"/>
</dbReference>
<name>A0AA39LW35_9BILA</name>
<dbReference type="Proteomes" id="UP001175271">
    <property type="component" value="Unassembled WGS sequence"/>
</dbReference>
<dbReference type="GO" id="GO:0006886">
    <property type="term" value="P:intracellular protein transport"/>
    <property type="evidence" value="ECO:0007669"/>
    <property type="project" value="TreeGrafter"/>
</dbReference>
<gene>
    <name evidence="3" type="ORF">QR680_006171</name>
</gene>
<dbReference type="SUPFAM" id="SSF54236">
    <property type="entry name" value="Ubiquitin-like"/>
    <property type="match status" value="1"/>
</dbReference>
<dbReference type="InterPro" id="IPR021569">
    <property type="entry name" value="TUG-UBL1"/>
</dbReference>
<accession>A0AA39LW35</accession>
<dbReference type="GO" id="GO:0012506">
    <property type="term" value="C:vesicle membrane"/>
    <property type="evidence" value="ECO:0007669"/>
    <property type="project" value="TreeGrafter"/>
</dbReference>
<comment type="caution">
    <text evidence="3">The sequence shown here is derived from an EMBL/GenBank/DDBJ whole genome shotgun (WGS) entry which is preliminary data.</text>
</comment>
<dbReference type="EMBL" id="JAUCMV010000003">
    <property type="protein sequence ID" value="KAK0412366.1"/>
    <property type="molecule type" value="Genomic_DNA"/>
</dbReference>
<sequence length="572" mass="63918">MTSLTVIAPNARRCTVKVTPNQQFNAVLEESCLHLGYDPNFHDLTHRGKVLDGSIAFRLSGLSSNATLELTRSKMDKSLARPVDVALQVDGGRFIKQLKNDLTLMDMLRAFGGEAEGVILEDGIDGTPVCQYMNKQVKGELELKKTTLKSLGINDGRVLIRYMRVQLSDEERAALQEQHVKEEEAKAALLKKYEAKKIENEQREEEIRKREEAYAEERRKLEAIRLAEEEARQQAAEEAVPQASSEPTPAPSVDTAPALTPSVTNSRIERLQQLYNQVEAGQYLPEVSAITGSENASSSHNQYPLYNFKFPSTAAQNTDAASPRQPEAKKARVEEKEAPLPKTCDRNPVYFKVEEAVTHPEGNDAEDESFFEVGADDVKVRRAVLTQEVKAATNRALVPQSYVENKNRERKQAAYRRSVIRFMLPGRCFLQGSFISTEPTSELYKFLHKYLTLPAAKTFSLIMPVNCKVPDSTDGDLITRNIAPKATLLVKVDTDVEIVVNSEVPKVTVAEADENSKEWLTGNTIFKPFEPVVQDNGVEMRSIPEHGQSEGVAYAARPHTAKKNMPKWFKGK</sequence>
<feature type="region of interest" description="Disordered" evidence="1">
    <location>
        <begin position="229"/>
        <end position="260"/>
    </location>
</feature>
<dbReference type="PANTHER" id="PTHR46467">
    <property type="entry name" value="TETHER CONTAINING UBX DOMAIN FOR GLUT4"/>
    <property type="match status" value="1"/>
</dbReference>
<dbReference type="Pfam" id="PF11470">
    <property type="entry name" value="TUG-UBL1"/>
    <property type="match status" value="1"/>
</dbReference>
<dbReference type="InterPro" id="IPR059238">
    <property type="entry name" value="UBX1_UBXN9"/>
</dbReference>
<dbReference type="Gene3D" id="3.10.20.90">
    <property type="entry name" value="Phosphatidylinositol 3-kinase Catalytic Subunit, Chain A, domain 1"/>
    <property type="match status" value="1"/>
</dbReference>
<feature type="domain" description="TUG ubiquitin-like" evidence="2">
    <location>
        <begin position="7"/>
        <end position="70"/>
    </location>
</feature>
<reference evidence="3" key="1">
    <citation type="submission" date="2023-06" db="EMBL/GenBank/DDBJ databases">
        <title>Genomic analysis of the entomopathogenic nematode Steinernema hermaphroditum.</title>
        <authorList>
            <person name="Schwarz E.M."/>
            <person name="Heppert J.K."/>
            <person name="Baniya A."/>
            <person name="Schwartz H.T."/>
            <person name="Tan C.-H."/>
            <person name="Antoshechkin I."/>
            <person name="Sternberg P.W."/>
            <person name="Goodrich-Blair H."/>
            <person name="Dillman A.R."/>
        </authorList>
    </citation>
    <scope>NUCLEOTIDE SEQUENCE</scope>
    <source>
        <strain evidence="3">PS9179</strain>
        <tissue evidence="3">Whole animal</tissue>
    </source>
</reference>
<keyword evidence="4" id="KW-1185">Reference proteome</keyword>
<feature type="region of interest" description="Disordered" evidence="1">
    <location>
        <begin position="315"/>
        <end position="341"/>
    </location>
</feature>
<evidence type="ECO:0000313" key="4">
    <source>
        <dbReference type="Proteomes" id="UP001175271"/>
    </source>
</evidence>
<evidence type="ECO:0000256" key="1">
    <source>
        <dbReference type="SAM" id="MobiDB-lite"/>
    </source>
</evidence>
<dbReference type="GO" id="GO:0005634">
    <property type="term" value="C:nucleus"/>
    <property type="evidence" value="ECO:0007669"/>
    <property type="project" value="TreeGrafter"/>
</dbReference>
<proteinExistence type="predicted"/>
<feature type="compositionally biased region" description="Basic and acidic residues" evidence="1">
    <location>
        <begin position="326"/>
        <end position="341"/>
    </location>
</feature>
<dbReference type="GO" id="GO:0042593">
    <property type="term" value="P:glucose homeostasis"/>
    <property type="evidence" value="ECO:0007669"/>
    <property type="project" value="TreeGrafter"/>
</dbReference>
<dbReference type="InterPro" id="IPR029071">
    <property type="entry name" value="Ubiquitin-like_domsf"/>
</dbReference>
<evidence type="ECO:0000313" key="3">
    <source>
        <dbReference type="EMBL" id="KAK0412366.1"/>
    </source>
</evidence>
<organism evidence="3 4">
    <name type="scientific">Steinernema hermaphroditum</name>
    <dbReference type="NCBI Taxonomy" id="289476"/>
    <lineage>
        <taxon>Eukaryota</taxon>
        <taxon>Metazoa</taxon>
        <taxon>Ecdysozoa</taxon>
        <taxon>Nematoda</taxon>
        <taxon>Chromadorea</taxon>
        <taxon>Rhabditida</taxon>
        <taxon>Tylenchina</taxon>
        <taxon>Panagrolaimomorpha</taxon>
        <taxon>Strongyloidoidea</taxon>
        <taxon>Steinernematidae</taxon>
        <taxon>Steinernema</taxon>
    </lineage>
</organism>
<protein>
    <recommendedName>
        <fullName evidence="2">TUG ubiquitin-like domain-containing protein</fullName>
    </recommendedName>
</protein>